<comment type="cofactor">
    <cofactor evidence="1">
        <name>Fe(2+)</name>
        <dbReference type="ChEBI" id="CHEBI:29033"/>
    </cofactor>
</comment>
<dbReference type="InterPro" id="IPR042098">
    <property type="entry name" value="TauD-like_sf"/>
</dbReference>
<evidence type="ECO:0000256" key="2">
    <source>
        <dbReference type="ARBA" id="ARBA00001961"/>
    </source>
</evidence>
<dbReference type="OrthoDB" id="408743at2759"/>
<evidence type="ECO:0000313" key="20">
    <source>
        <dbReference type="EMBL" id="PFX30120.1"/>
    </source>
</evidence>
<protein>
    <recommendedName>
        <fullName evidence="6">Trimethyllysine dioxygenase, mitochondrial</fullName>
        <ecNumber evidence="5">1.14.11.8</ecNumber>
    </recommendedName>
    <alternativeName>
        <fullName evidence="13">Epsilon-trimethyllysine 2-oxoglutarate dioxygenase</fullName>
    </alternativeName>
    <alternativeName>
        <fullName evidence="12">TML hydroxylase</fullName>
    </alternativeName>
    <alternativeName>
        <fullName evidence="14">TML-alpha-ketoglutarate dioxygenase</fullName>
    </alternativeName>
</protein>
<dbReference type="Gene3D" id="3.30.2020.30">
    <property type="match status" value="1"/>
</dbReference>
<feature type="domain" description="Gamma-butyrobetaine hydroxylase-like N-terminal" evidence="19">
    <location>
        <begin position="61"/>
        <end position="143"/>
    </location>
</feature>
<evidence type="ECO:0000259" key="19">
    <source>
        <dbReference type="Pfam" id="PF06155"/>
    </source>
</evidence>
<dbReference type="NCBIfam" id="TIGR02410">
    <property type="entry name" value="carnitine_TMLD"/>
    <property type="match status" value="1"/>
</dbReference>
<comment type="function">
    <text evidence="15">Converts trimethyllysine (TML) into hydroxytrimethyllysine (HTML).</text>
</comment>
<evidence type="ECO:0000256" key="16">
    <source>
        <dbReference type="ARBA" id="ARBA00049334"/>
    </source>
</evidence>
<evidence type="ECO:0000256" key="11">
    <source>
        <dbReference type="ARBA" id="ARBA00023004"/>
    </source>
</evidence>
<keyword evidence="8" id="KW-0124">Carnitine biosynthesis</keyword>
<dbReference type="InterPro" id="IPR010376">
    <property type="entry name" value="GBBH-like_N"/>
</dbReference>
<dbReference type="InterPro" id="IPR003819">
    <property type="entry name" value="TauD/TfdA-like"/>
</dbReference>
<comment type="pathway">
    <text evidence="3">Amine and polyamine biosynthesis; carnitine biosynthesis.</text>
</comment>
<feature type="domain" description="TauD/TfdA-like" evidence="18">
    <location>
        <begin position="180"/>
        <end position="418"/>
    </location>
</feature>
<evidence type="ECO:0000313" key="21">
    <source>
        <dbReference type="Proteomes" id="UP000225706"/>
    </source>
</evidence>
<dbReference type="Proteomes" id="UP000225706">
    <property type="component" value="Unassembled WGS sequence"/>
</dbReference>
<evidence type="ECO:0000256" key="13">
    <source>
        <dbReference type="ARBA" id="ARBA00031778"/>
    </source>
</evidence>
<proteinExistence type="inferred from homology"/>
<dbReference type="GO" id="GO:0045329">
    <property type="term" value="P:carnitine biosynthetic process"/>
    <property type="evidence" value="ECO:0007669"/>
    <property type="project" value="UniProtKB-UniPathway"/>
</dbReference>
<dbReference type="InterPro" id="IPR050411">
    <property type="entry name" value="AlphaKG_dependent_hydroxylases"/>
</dbReference>
<dbReference type="PANTHER" id="PTHR10696:SF51">
    <property type="entry name" value="TRIMETHYLLYSINE DIOXYGENASE, MITOCHONDRIAL"/>
    <property type="match status" value="1"/>
</dbReference>
<dbReference type="FunFam" id="3.60.130.10:FF:000001">
    <property type="entry name" value="Trimethyllysine dioxygenase, mitochondrial"/>
    <property type="match status" value="1"/>
</dbReference>
<sequence length="455" mass="51938">MFALRYVVNTITKGAMCGMQRSIPCKSPAFVSSGNFVFLGSSSQSRRNSAAYSTLAISAVSMDDEAVNIRWKDGSITKHHHIWLRDHCHCEQCYNSSTFQKEFNIVDVSLDIKPTKVSIPEENNLRIKWPDSHETSFDSTWLRQHSYHIEQGTSGLKKPDQKEELFMWNRDTIEPNVPSHFDFSKVVSSDYEVSTLSQCIMKYGFAFVENTPTKVGAIEEISTKLSGYVMETHYGKLWEFSNEVMEHADTAYTASYLRGHIDNTYFSNPAGLQMLHCVEHEGRGGMNLLVDGFFVAEQLRKDDRASFDFLTSTTIPFQYKSEELHLKANGPIIELDPFDGTISRIRFNTYDTQTLDCLNYEDVAQYYKALKAFTELTCAPENQLWFKLVPGLLLIMGNWRVLHGRSSFTGKRTMQGCYVNGDDFFGKYRARALAMNKTQDPDNDRSSCKQNPGYK</sequence>
<dbReference type="GO" id="GO:0005739">
    <property type="term" value="C:mitochondrion"/>
    <property type="evidence" value="ECO:0007669"/>
    <property type="project" value="TreeGrafter"/>
</dbReference>
<keyword evidence="11" id="KW-0408">Iron</keyword>
<dbReference type="STRING" id="50429.A0A2B4SMM1"/>
<dbReference type="InterPro" id="IPR038492">
    <property type="entry name" value="GBBH-like_N_sf"/>
</dbReference>
<feature type="region of interest" description="Disordered" evidence="17">
    <location>
        <begin position="436"/>
        <end position="455"/>
    </location>
</feature>
<accession>A0A2B4SMM1</accession>
<dbReference type="Gene3D" id="3.60.130.10">
    <property type="entry name" value="Clavaminate synthase-like"/>
    <property type="match status" value="1"/>
</dbReference>
<dbReference type="Pfam" id="PF06155">
    <property type="entry name" value="GBBH-like_N"/>
    <property type="match status" value="1"/>
</dbReference>
<evidence type="ECO:0000256" key="10">
    <source>
        <dbReference type="ARBA" id="ARBA00023002"/>
    </source>
</evidence>
<evidence type="ECO:0000256" key="7">
    <source>
        <dbReference type="ARBA" id="ARBA00022723"/>
    </source>
</evidence>
<comment type="similarity">
    <text evidence="4">Belongs to the gamma-BBH/TMLD family.</text>
</comment>
<evidence type="ECO:0000256" key="4">
    <source>
        <dbReference type="ARBA" id="ARBA00008654"/>
    </source>
</evidence>
<evidence type="ECO:0000256" key="6">
    <source>
        <dbReference type="ARBA" id="ARBA00016835"/>
    </source>
</evidence>
<evidence type="ECO:0000256" key="17">
    <source>
        <dbReference type="SAM" id="MobiDB-lite"/>
    </source>
</evidence>
<reference evidence="21" key="1">
    <citation type="journal article" date="2017" name="bioRxiv">
        <title>Comparative analysis of the genomes of Stylophora pistillata and Acropora digitifera provides evidence for extensive differences between species of corals.</title>
        <authorList>
            <person name="Voolstra C.R."/>
            <person name="Li Y."/>
            <person name="Liew Y.J."/>
            <person name="Baumgarten S."/>
            <person name="Zoccola D."/>
            <person name="Flot J.-F."/>
            <person name="Tambutte S."/>
            <person name="Allemand D."/>
            <person name="Aranda M."/>
        </authorList>
    </citation>
    <scope>NUCLEOTIDE SEQUENCE [LARGE SCALE GENOMIC DNA]</scope>
</reference>
<dbReference type="Pfam" id="PF02668">
    <property type="entry name" value="TauD"/>
    <property type="match status" value="1"/>
</dbReference>
<dbReference type="EMBL" id="LSMT01000055">
    <property type="protein sequence ID" value="PFX30120.1"/>
    <property type="molecule type" value="Genomic_DNA"/>
</dbReference>
<evidence type="ECO:0000256" key="15">
    <source>
        <dbReference type="ARBA" id="ARBA00046008"/>
    </source>
</evidence>
<keyword evidence="7" id="KW-0479">Metal-binding</keyword>
<evidence type="ECO:0000256" key="1">
    <source>
        <dbReference type="ARBA" id="ARBA00001954"/>
    </source>
</evidence>
<comment type="caution">
    <text evidence="20">The sequence shown here is derived from an EMBL/GenBank/DDBJ whole genome shotgun (WGS) entry which is preliminary data.</text>
</comment>
<keyword evidence="10" id="KW-0560">Oxidoreductase</keyword>
<name>A0A2B4SMM1_STYPI</name>
<evidence type="ECO:0000256" key="12">
    <source>
        <dbReference type="ARBA" id="ARBA00030363"/>
    </source>
</evidence>
<comment type="cofactor">
    <cofactor evidence="2">
        <name>L-ascorbate</name>
        <dbReference type="ChEBI" id="CHEBI:38290"/>
    </cofactor>
</comment>
<dbReference type="GO" id="GO:0050353">
    <property type="term" value="F:trimethyllysine dioxygenase activity"/>
    <property type="evidence" value="ECO:0007669"/>
    <property type="project" value="UniProtKB-EC"/>
</dbReference>
<evidence type="ECO:0000256" key="8">
    <source>
        <dbReference type="ARBA" id="ARBA00022873"/>
    </source>
</evidence>
<evidence type="ECO:0000256" key="3">
    <source>
        <dbReference type="ARBA" id="ARBA00005022"/>
    </source>
</evidence>
<dbReference type="FunFam" id="3.30.2020.30:FF:000002">
    <property type="entry name" value="Putative gamma-butyrobetaine dioxygenase"/>
    <property type="match status" value="1"/>
</dbReference>
<evidence type="ECO:0000256" key="14">
    <source>
        <dbReference type="ARBA" id="ARBA00032283"/>
    </source>
</evidence>
<comment type="catalytic activity">
    <reaction evidence="16">
        <text>N(6),N(6),N(6)-trimethyl-L-lysine + 2-oxoglutarate + O2 = (3S)-3-hydroxy-N(6),N(6),N(6)-trimethyl-L-lysine + succinate + CO2</text>
        <dbReference type="Rhea" id="RHEA:14181"/>
        <dbReference type="ChEBI" id="CHEBI:15379"/>
        <dbReference type="ChEBI" id="CHEBI:16526"/>
        <dbReference type="ChEBI" id="CHEBI:16810"/>
        <dbReference type="ChEBI" id="CHEBI:30031"/>
        <dbReference type="ChEBI" id="CHEBI:58100"/>
        <dbReference type="ChEBI" id="CHEBI:141499"/>
        <dbReference type="EC" id="1.14.11.8"/>
    </reaction>
</comment>
<dbReference type="SUPFAM" id="SSF51197">
    <property type="entry name" value="Clavaminate synthase-like"/>
    <property type="match status" value="1"/>
</dbReference>
<dbReference type="GO" id="GO:0005506">
    <property type="term" value="F:iron ion binding"/>
    <property type="evidence" value="ECO:0007669"/>
    <property type="project" value="InterPro"/>
</dbReference>
<organism evidence="20 21">
    <name type="scientific">Stylophora pistillata</name>
    <name type="common">Smooth cauliflower coral</name>
    <dbReference type="NCBI Taxonomy" id="50429"/>
    <lineage>
        <taxon>Eukaryota</taxon>
        <taxon>Metazoa</taxon>
        <taxon>Cnidaria</taxon>
        <taxon>Anthozoa</taxon>
        <taxon>Hexacorallia</taxon>
        <taxon>Scleractinia</taxon>
        <taxon>Astrocoeniina</taxon>
        <taxon>Pocilloporidae</taxon>
        <taxon>Stylophora</taxon>
    </lineage>
</organism>
<evidence type="ECO:0000256" key="5">
    <source>
        <dbReference type="ARBA" id="ARBA00012267"/>
    </source>
</evidence>
<evidence type="ECO:0000256" key="9">
    <source>
        <dbReference type="ARBA" id="ARBA00022964"/>
    </source>
</evidence>
<evidence type="ECO:0000259" key="18">
    <source>
        <dbReference type="Pfam" id="PF02668"/>
    </source>
</evidence>
<gene>
    <name evidence="20" type="primary">Tmlhe</name>
    <name evidence="20" type="ORF">AWC38_SpisGene5063</name>
</gene>
<keyword evidence="9 20" id="KW-0223">Dioxygenase</keyword>
<dbReference type="AlphaFoldDB" id="A0A2B4SMM1"/>
<dbReference type="PANTHER" id="PTHR10696">
    <property type="entry name" value="GAMMA-BUTYROBETAINE HYDROXYLASE-RELATED"/>
    <property type="match status" value="1"/>
</dbReference>
<keyword evidence="21" id="KW-1185">Reference proteome</keyword>
<dbReference type="UniPathway" id="UPA00118"/>
<dbReference type="CDD" id="cd00250">
    <property type="entry name" value="CAS_like"/>
    <property type="match status" value="1"/>
</dbReference>
<dbReference type="InterPro" id="IPR012776">
    <property type="entry name" value="Trimethyllysine_dOase"/>
</dbReference>
<dbReference type="EC" id="1.14.11.8" evidence="5"/>